<feature type="compositionally biased region" description="Low complexity" evidence="6">
    <location>
        <begin position="200"/>
        <end position="211"/>
    </location>
</feature>
<evidence type="ECO:0000256" key="7">
    <source>
        <dbReference type="SAM" id="Phobius"/>
    </source>
</evidence>
<feature type="region of interest" description="Disordered" evidence="6">
    <location>
        <begin position="235"/>
        <end position="268"/>
    </location>
</feature>
<name>A0AA47N653_MERPO</name>
<evidence type="ECO:0000256" key="4">
    <source>
        <dbReference type="ARBA" id="ARBA00022989"/>
    </source>
</evidence>
<comment type="subcellular location">
    <subcellularLocation>
        <location evidence="1">Membrane</location>
    </subcellularLocation>
</comment>
<feature type="transmembrane region" description="Helical" evidence="7">
    <location>
        <begin position="322"/>
        <end position="345"/>
    </location>
</feature>
<reference evidence="8" key="1">
    <citation type="journal article" date="2023" name="Front. Mar. Sci.">
        <title>A new Merluccius polli reference genome to investigate the effects of global change in West African waters.</title>
        <authorList>
            <person name="Mateo J.L."/>
            <person name="Blanco-Fernandez C."/>
            <person name="Garcia-Vazquez E."/>
            <person name="Machado-Schiaffino G."/>
        </authorList>
    </citation>
    <scope>NUCLEOTIDE SEQUENCE</scope>
    <source>
        <strain evidence="8">C29</strain>
        <tissue evidence="8">Fin</tissue>
    </source>
</reference>
<gene>
    <name evidence="8" type="primary">tusc5</name>
    <name evidence="8" type="ORF">N1851_005930</name>
</gene>
<dbReference type="PANTHER" id="PTHR14948">
    <property type="entry name" value="NG5"/>
    <property type="match status" value="1"/>
</dbReference>
<organism evidence="8 9">
    <name type="scientific">Merluccius polli</name>
    <name type="common">Benguela hake</name>
    <name type="synonym">Merluccius cadenati</name>
    <dbReference type="NCBI Taxonomy" id="89951"/>
    <lineage>
        <taxon>Eukaryota</taxon>
        <taxon>Metazoa</taxon>
        <taxon>Chordata</taxon>
        <taxon>Craniata</taxon>
        <taxon>Vertebrata</taxon>
        <taxon>Euteleostomi</taxon>
        <taxon>Actinopterygii</taxon>
        <taxon>Neopterygii</taxon>
        <taxon>Teleostei</taxon>
        <taxon>Neoteleostei</taxon>
        <taxon>Acanthomorphata</taxon>
        <taxon>Zeiogadaria</taxon>
        <taxon>Gadariae</taxon>
        <taxon>Gadiformes</taxon>
        <taxon>Gadoidei</taxon>
        <taxon>Merlucciidae</taxon>
        <taxon>Merluccius</taxon>
    </lineage>
</organism>
<comment type="caution">
    <text evidence="8">The sequence shown here is derived from an EMBL/GenBank/DDBJ whole genome shotgun (WGS) entry which is preliminary data.</text>
</comment>
<keyword evidence="9" id="KW-1185">Reference proteome</keyword>
<keyword evidence="3 7" id="KW-0812">Transmembrane</keyword>
<evidence type="ECO:0000313" key="9">
    <source>
        <dbReference type="Proteomes" id="UP001174136"/>
    </source>
</evidence>
<dbReference type="PANTHER" id="PTHR14948:SF1">
    <property type="entry name" value="TRAFFICKING REGULATOR OF GLUT4 1"/>
    <property type="match status" value="1"/>
</dbReference>
<evidence type="ECO:0000256" key="6">
    <source>
        <dbReference type="SAM" id="MobiDB-lite"/>
    </source>
</evidence>
<evidence type="ECO:0000256" key="5">
    <source>
        <dbReference type="ARBA" id="ARBA00023136"/>
    </source>
</evidence>
<dbReference type="InterPro" id="IPR007593">
    <property type="entry name" value="CD225/Dispanin_fam"/>
</dbReference>
<dbReference type="AlphaFoldDB" id="A0AA47N653"/>
<evidence type="ECO:0000313" key="8">
    <source>
        <dbReference type="EMBL" id="KAK0152554.1"/>
    </source>
</evidence>
<sequence length="349" mass="37391">MDSVTSCLHGHRSMGATPLLRAAGMPLTSSPLETYVTADRCLLRSESVLPNSSSYTPCQVEDYLLLESPPATGSHSIVGGQRQTPNKPAVFSPAQFPVVGRRSGTQTILLKRCVVNSVNTFRTVKRQDSGLENRRDDIAPQVGTGFATKRRYPSGLGLVFSLVIIMAINTDAAFGKCELGEREASHPTDFQDTEKLLSATTTRTRTEPTGTSNLKPSDSFSLNVRGSVRSLDADQIGHRSPLRSGSVGQLPAPPRSTSRLSLGPVPSPVPPGTGPPSYLWLAVLTCFCPALPLNMCAIWYAHVSRSVLHTGDVVGARKYGRLSMLLSCLSMLLGVAVIVFIVSTIEGKK</sequence>
<evidence type="ECO:0000256" key="2">
    <source>
        <dbReference type="ARBA" id="ARBA00006843"/>
    </source>
</evidence>
<feature type="transmembrane region" description="Helical" evidence="7">
    <location>
        <begin position="278"/>
        <end position="301"/>
    </location>
</feature>
<dbReference type="Pfam" id="PF04505">
    <property type="entry name" value="CD225"/>
    <property type="match status" value="1"/>
</dbReference>
<feature type="compositionally biased region" description="Polar residues" evidence="6">
    <location>
        <begin position="212"/>
        <end position="221"/>
    </location>
</feature>
<dbReference type="EMBL" id="JAOPHQ010000954">
    <property type="protein sequence ID" value="KAK0152554.1"/>
    <property type="molecule type" value="Genomic_DNA"/>
</dbReference>
<dbReference type="InterPro" id="IPR051423">
    <property type="entry name" value="CD225/Dispanin"/>
</dbReference>
<comment type="similarity">
    <text evidence="2">Belongs to the CD225/Dispanin family.</text>
</comment>
<dbReference type="Proteomes" id="UP001174136">
    <property type="component" value="Unassembled WGS sequence"/>
</dbReference>
<feature type="region of interest" description="Disordered" evidence="6">
    <location>
        <begin position="182"/>
        <end position="221"/>
    </location>
</feature>
<evidence type="ECO:0000256" key="3">
    <source>
        <dbReference type="ARBA" id="ARBA00022692"/>
    </source>
</evidence>
<keyword evidence="5 7" id="KW-0472">Membrane</keyword>
<accession>A0AA47N653</accession>
<dbReference type="GO" id="GO:0016020">
    <property type="term" value="C:membrane"/>
    <property type="evidence" value="ECO:0007669"/>
    <property type="project" value="UniProtKB-SubCell"/>
</dbReference>
<evidence type="ECO:0000256" key="1">
    <source>
        <dbReference type="ARBA" id="ARBA00004370"/>
    </source>
</evidence>
<keyword evidence="4 7" id="KW-1133">Transmembrane helix</keyword>
<proteinExistence type="inferred from homology"/>
<protein>
    <submittedName>
        <fullName evidence="8">Tumor suppressor candidate 5</fullName>
    </submittedName>
</protein>